<proteinExistence type="predicted"/>
<dbReference type="InterPro" id="IPR036390">
    <property type="entry name" value="WH_DNA-bd_sf"/>
</dbReference>
<dbReference type="CDD" id="cd00090">
    <property type="entry name" value="HTH_ARSR"/>
    <property type="match status" value="1"/>
</dbReference>
<dbReference type="OrthoDB" id="1551170at2"/>
<protein>
    <submittedName>
        <fullName evidence="5">Transcriptional regulator</fullName>
    </submittedName>
</protein>
<dbReference type="InterPro" id="IPR011991">
    <property type="entry name" value="ArsR-like_HTH"/>
</dbReference>
<dbReference type="Gene3D" id="1.10.10.10">
    <property type="entry name" value="Winged helix-like DNA-binding domain superfamily/Winged helix DNA-binding domain"/>
    <property type="match status" value="1"/>
</dbReference>
<dbReference type="GO" id="GO:0003677">
    <property type="term" value="F:DNA binding"/>
    <property type="evidence" value="ECO:0007669"/>
    <property type="project" value="UniProtKB-KW"/>
</dbReference>
<dbReference type="AlphaFoldDB" id="A0A2S0MAC0"/>
<dbReference type="EMBL" id="CP027569">
    <property type="protein sequence ID" value="AVO28415.1"/>
    <property type="molecule type" value="Genomic_DNA"/>
</dbReference>
<dbReference type="InterPro" id="IPR036388">
    <property type="entry name" value="WH-like_DNA-bd_sf"/>
</dbReference>
<keyword evidence="3" id="KW-0804">Transcription</keyword>
<dbReference type="PROSITE" id="PS50995">
    <property type="entry name" value="HTH_MARR_2"/>
    <property type="match status" value="1"/>
</dbReference>
<reference evidence="5 6" key="1">
    <citation type="journal article" date="2018" name="Genome Announc.">
        <title>Complete genomes of two Megasphaera elsdenii strains, NCIMB 702410 and ATCC 25940.</title>
        <authorList>
            <person name="Hatmaker E.A."/>
            <person name="O'Dell K."/>
            <person name="Riley L.A."/>
            <person name="Klingeman D.M."/>
            <person name="Guss A.M."/>
        </authorList>
    </citation>
    <scope>NUCLEOTIDE SEQUENCE [LARGE SCALE GENOMIC DNA]</scope>
    <source>
        <strain evidence="5 6">NCIMB702410</strain>
    </source>
</reference>
<dbReference type="PANTHER" id="PTHR42756">
    <property type="entry name" value="TRANSCRIPTIONAL REGULATOR, MARR"/>
    <property type="match status" value="1"/>
</dbReference>
<sequence length="143" mass="15890">MKADETILRKCLFFTANRLANVLRRIVNEVYATTGIAAPYVYVLIVVNQYPGITISELSEKLDIAPSTCTRFVNALVGQGILQKEREWKTVHVSLTELGKEKTEGIDESLHQLRDRAVAAIGEAEYRQLSAAMSQAADKLDHA</sequence>
<evidence type="ECO:0000256" key="2">
    <source>
        <dbReference type="ARBA" id="ARBA00023125"/>
    </source>
</evidence>
<keyword evidence="1" id="KW-0805">Transcription regulation</keyword>
<keyword evidence="2" id="KW-0238">DNA-binding</keyword>
<feature type="domain" description="HTH marR-type" evidence="4">
    <location>
        <begin position="9"/>
        <end position="138"/>
    </location>
</feature>
<evidence type="ECO:0000256" key="3">
    <source>
        <dbReference type="ARBA" id="ARBA00023163"/>
    </source>
</evidence>
<dbReference type="RefSeq" id="WP_027895194.1">
    <property type="nucleotide sequence ID" value="NZ_CP027569.1"/>
</dbReference>
<evidence type="ECO:0000313" key="5">
    <source>
        <dbReference type="EMBL" id="AVO28415.1"/>
    </source>
</evidence>
<name>A0A2S0MAC0_MEGEL</name>
<dbReference type="SMART" id="SM00347">
    <property type="entry name" value="HTH_MARR"/>
    <property type="match status" value="1"/>
</dbReference>
<evidence type="ECO:0000259" key="4">
    <source>
        <dbReference type="PROSITE" id="PS50995"/>
    </source>
</evidence>
<dbReference type="GO" id="GO:0003700">
    <property type="term" value="F:DNA-binding transcription factor activity"/>
    <property type="evidence" value="ECO:0007669"/>
    <property type="project" value="InterPro"/>
</dbReference>
<organism evidence="5 6">
    <name type="scientific">Megasphaera elsdenii</name>
    <dbReference type="NCBI Taxonomy" id="907"/>
    <lineage>
        <taxon>Bacteria</taxon>
        <taxon>Bacillati</taxon>
        <taxon>Bacillota</taxon>
        <taxon>Negativicutes</taxon>
        <taxon>Veillonellales</taxon>
        <taxon>Veillonellaceae</taxon>
        <taxon>Megasphaera</taxon>
    </lineage>
</organism>
<accession>A0A2S0MAC0</accession>
<dbReference type="SUPFAM" id="SSF46785">
    <property type="entry name" value="Winged helix' DNA-binding domain"/>
    <property type="match status" value="1"/>
</dbReference>
<dbReference type="Pfam" id="PF13412">
    <property type="entry name" value="HTH_24"/>
    <property type="match status" value="1"/>
</dbReference>
<dbReference type="InterPro" id="IPR000835">
    <property type="entry name" value="HTH_MarR-typ"/>
</dbReference>
<dbReference type="PANTHER" id="PTHR42756:SF1">
    <property type="entry name" value="TRANSCRIPTIONAL REPRESSOR OF EMRAB OPERON"/>
    <property type="match status" value="1"/>
</dbReference>
<evidence type="ECO:0000256" key="1">
    <source>
        <dbReference type="ARBA" id="ARBA00023015"/>
    </source>
</evidence>
<evidence type="ECO:0000313" key="6">
    <source>
        <dbReference type="Proteomes" id="UP000238358"/>
    </source>
</evidence>
<dbReference type="Proteomes" id="UP000238358">
    <property type="component" value="Chromosome"/>
</dbReference>
<gene>
    <name evidence="5" type="ORF">C6Y28_11490</name>
</gene>